<dbReference type="Proteomes" id="UP000414233">
    <property type="component" value="Unassembled WGS sequence"/>
</dbReference>
<name>A0A5E4UWL7_9BURK</name>
<dbReference type="GO" id="GO:0016405">
    <property type="term" value="F:CoA-ligase activity"/>
    <property type="evidence" value="ECO:0007669"/>
    <property type="project" value="TreeGrafter"/>
</dbReference>
<dbReference type="InterPro" id="IPR042099">
    <property type="entry name" value="ANL_N_sf"/>
</dbReference>
<evidence type="ECO:0000313" key="2">
    <source>
        <dbReference type="Proteomes" id="UP000414233"/>
    </source>
</evidence>
<keyword evidence="2" id="KW-1185">Reference proteome</keyword>
<evidence type="ECO:0000313" key="1">
    <source>
        <dbReference type="EMBL" id="VVE03489.1"/>
    </source>
</evidence>
<dbReference type="AlphaFoldDB" id="A0A5E4UWL7"/>
<dbReference type="PANTHER" id="PTHR24096">
    <property type="entry name" value="LONG-CHAIN-FATTY-ACID--COA LIGASE"/>
    <property type="match status" value="1"/>
</dbReference>
<keyword evidence="1" id="KW-0436">Ligase</keyword>
<sequence>MTELMAGFAVQPEGARLAYREQPGDLPVCIGAVFRIVDPATGKTVQQGAVGELEVKTPNRMRGYLDDEAATTAAITADGYFRTGDLGWIRADGAVVFESRVDDAMRVGAIWSVPPKSRRFCIRIRP</sequence>
<gene>
    <name evidence="1" type="ORF">PTE30175_02187</name>
</gene>
<dbReference type="RefSeq" id="WP_191628981.1">
    <property type="nucleotide sequence ID" value="NZ_CABPRZ010000007.1"/>
</dbReference>
<proteinExistence type="predicted"/>
<dbReference type="EMBL" id="CABPRZ010000007">
    <property type="protein sequence ID" value="VVE03489.1"/>
    <property type="molecule type" value="Genomic_DNA"/>
</dbReference>
<accession>A0A5E4UWL7</accession>
<organism evidence="1 2">
    <name type="scientific">Pandoraea terrae</name>
    <dbReference type="NCBI Taxonomy" id="1537710"/>
    <lineage>
        <taxon>Bacteria</taxon>
        <taxon>Pseudomonadati</taxon>
        <taxon>Pseudomonadota</taxon>
        <taxon>Betaproteobacteria</taxon>
        <taxon>Burkholderiales</taxon>
        <taxon>Burkholderiaceae</taxon>
        <taxon>Pandoraea</taxon>
    </lineage>
</organism>
<dbReference type="SUPFAM" id="SSF56801">
    <property type="entry name" value="Acetyl-CoA synthetase-like"/>
    <property type="match status" value="1"/>
</dbReference>
<dbReference type="Gene3D" id="3.40.50.12780">
    <property type="entry name" value="N-terminal domain of ligase-like"/>
    <property type="match status" value="1"/>
</dbReference>
<protein>
    <submittedName>
        <fullName evidence="1">Long-chain fatty acid--CoA ligase</fullName>
    </submittedName>
</protein>
<reference evidence="1 2" key="1">
    <citation type="submission" date="2019-08" db="EMBL/GenBank/DDBJ databases">
        <authorList>
            <person name="Peeters C."/>
        </authorList>
    </citation>
    <scope>NUCLEOTIDE SEQUENCE [LARGE SCALE GENOMIC DNA]</scope>
    <source>
        <strain evidence="1 2">LMG 30175</strain>
    </source>
</reference>